<sequence length="244" mass="27043">MFYGSESKDAYEFILDYYERLHKFGIVHQHGVEFVTFQLQDFVKKVEGVRRDGQAKALAKKPNRTCNFRGSYSRGSSRLTHAAQPIKPALLASTDLIEAGASDEGITGTILVCDRMATVLFDPVGESVIVTHVYRACPILFMGVQTWADLDVEVESPSIGSIPVVSEFKEVFLTNLSDVKPLGADFVEDAQDKVRSIQAKLLAAQSRHKKYADRKVRNMEVQAGEQVLLKVSPLKGVMAFSKKG</sequence>
<accession>A0AAF0Q878</accession>
<dbReference type="EMBL" id="CP133614">
    <property type="protein sequence ID" value="WMV18839.1"/>
    <property type="molecule type" value="Genomic_DNA"/>
</dbReference>
<organism evidence="1 2">
    <name type="scientific">Solanum verrucosum</name>
    <dbReference type="NCBI Taxonomy" id="315347"/>
    <lineage>
        <taxon>Eukaryota</taxon>
        <taxon>Viridiplantae</taxon>
        <taxon>Streptophyta</taxon>
        <taxon>Embryophyta</taxon>
        <taxon>Tracheophyta</taxon>
        <taxon>Spermatophyta</taxon>
        <taxon>Magnoliopsida</taxon>
        <taxon>eudicotyledons</taxon>
        <taxon>Gunneridae</taxon>
        <taxon>Pentapetalae</taxon>
        <taxon>asterids</taxon>
        <taxon>lamiids</taxon>
        <taxon>Solanales</taxon>
        <taxon>Solanaceae</taxon>
        <taxon>Solanoideae</taxon>
        <taxon>Solaneae</taxon>
        <taxon>Solanum</taxon>
    </lineage>
</organism>
<dbReference type="AlphaFoldDB" id="A0AAF0Q878"/>
<evidence type="ECO:0008006" key="3">
    <source>
        <dbReference type="Google" id="ProtNLM"/>
    </source>
</evidence>
<reference evidence="1" key="1">
    <citation type="submission" date="2023-08" db="EMBL/GenBank/DDBJ databases">
        <title>A de novo genome assembly of Solanum verrucosum Schlechtendal, a Mexican diploid species geographically isolated from the other diploid A-genome species in potato relatives.</title>
        <authorList>
            <person name="Hosaka K."/>
        </authorList>
    </citation>
    <scope>NUCLEOTIDE SEQUENCE</scope>
    <source>
        <tissue evidence="1">Young leaves</tissue>
    </source>
</reference>
<name>A0AAF0Q878_SOLVR</name>
<protein>
    <recommendedName>
        <fullName evidence="3">Reverse transcriptase domain-containing protein</fullName>
    </recommendedName>
</protein>
<keyword evidence="2" id="KW-1185">Reference proteome</keyword>
<proteinExistence type="predicted"/>
<evidence type="ECO:0000313" key="1">
    <source>
        <dbReference type="EMBL" id="WMV18839.1"/>
    </source>
</evidence>
<evidence type="ECO:0000313" key="2">
    <source>
        <dbReference type="Proteomes" id="UP001234989"/>
    </source>
</evidence>
<dbReference type="Proteomes" id="UP001234989">
    <property type="component" value="Chromosome 3"/>
</dbReference>
<gene>
    <name evidence="1" type="ORF">MTR67_012224</name>
</gene>